<keyword evidence="2" id="KW-0547">Nucleotide-binding</keyword>
<name>A0A176RTQ3_9GAMM</name>
<dbReference type="InterPro" id="IPR000719">
    <property type="entry name" value="Prot_kinase_dom"/>
</dbReference>
<dbReference type="InterPro" id="IPR005532">
    <property type="entry name" value="SUMF_dom"/>
</dbReference>
<evidence type="ECO:0000256" key="3">
    <source>
        <dbReference type="ARBA" id="ARBA00022777"/>
    </source>
</evidence>
<dbReference type="InterPro" id="IPR011990">
    <property type="entry name" value="TPR-like_helical_dom_sf"/>
</dbReference>
<evidence type="ECO:0000313" key="8">
    <source>
        <dbReference type="EMBL" id="OAD19120.1"/>
    </source>
</evidence>
<proteinExistence type="predicted"/>
<keyword evidence="9" id="KW-1185">Reference proteome</keyword>
<feature type="domain" description="Protein kinase" evidence="7">
    <location>
        <begin position="169"/>
        <end position="423"/>
    </location>
</feature>
<evidence type="ECO:0000256" key="2">
    <source>
        <dbReference type="ARBA" id="ARBA00022741"/>
    </source>
</evidence>
<dbReference type="SUPFAM" id="SSF48452">
    <property type="entry name" value="TPR-like"/>
    <property type="match status" value="1"/>
</dbReference>
<dbReference type="Pfam" id="PF00069">
    <property type="entry name" value="Pkinase"/>
    <property type="match status" value="1"/>
</dbReference>
<feature type="non-terminal residue" evidence="8">
    <location>
        <position position="667"/>
    </location>
</feature>
<organism evidence="8 9">
    <name type="scientific">Candidatus Thiomargarita nelsonii</name>
    <dbReference type="NCBI Taxonomy" id="1003181"/>
    <lineage>
        <taxon>Bacteria</taxon>
        <taxon>Pseudomonadati</taxon>
        <taxon>Pseudomonadota</taxon>
        <taxon>Gammaproteobacteria</taxon>
        <taxon>Thiotrichales</taxon>
        <taxon>Thiotrichaceae</taxon>
        <taxon>Thiomargarita</taxon>
    </lineage>
</organism>
<dbReference type="Gene3D" id="1.10.510.10">
    <property type="entry name" value="Transferase(Phosphotransferase) domain 1"/>
    <property type="match status" value="1"/>
</dbReference>
<dbReference type="Gene3D" id="3.90.1580.10">
    <property type="entry name" value="paralog of FGE (formylglycine-generating enzyme)"/>
    <property type="match status" value="1"/>
</dbReference>
<dbReference type="InterPro" id="IPR016187">
    <property type="entry name" value="CTDL_fold"/>
</dbReference>
<dbReference type="InterPro" id="IPR008271">
    <property type="entry name" value="Ser/Thr_kinase_AS"/>
</dbReference>
<dbReference type="SUPFAM" id="SSF56112">
    <property type="entry name" value="Protein kinase-like (PK-like)"/>
    <property type="match status" value="1"/>
</dbReference>
<dbReference type="Gene3D" id="1.25.40.10">
    <property type="entry name" value="Tetratricopeptide repeat domain"/>
    <property type="match status" value="1"/>
</dbReference>
<feature type="region of interest" description="Disordered" evidence="6">
    <location>
        <begin position="433"/>
        <end position="483"/>
    </location>
</feature>
<evidence type="ECO:0000256" key="6">
    <source>
        <dbReference type="SAM" id="MobiDB-lite"/>
    </source>
</evidence>
<accession>A0A176RTQ3</accession>
<dbReference type="SMART" id="SM00220">
    <property type="entry name" value="S_TKc"/>
    <property type="match status" value="1"/>
</dbReference>
<feature type="non-terminal residue" evidence="8">
    <location>
        <position position="1"/>
    </location>
</feature>
<dbReference type="GO" id="GO:0004674">
    <property type="term" value="F:protein serine/threonine kinase activity"/>
    <property type="evidence" value="ECO:0007669"/>
    <property type="project" value="TreeGrafter"/>
</dbReference>
<evidence type="ECO:0000256" key="4">
    <source>
        <dbReference type="ARBA" id="ARBA00022840"/>
    </source>
</evidence>
<dbReference type="EMBL" id="LUTY01002937">
    <property type="protein sequence ID" value="OAD19120.1"/>
    <property type="molecule type" value="Genomic_DNA"/>
</dbReference>
<evidence type="ECO:0000259" key="7">
    <source>
        <dbReference type="PROSITE" id="PS50011"/>
    </source>
</evidence>
<dbReference type="GO" id="GO:0005524">
    <property type="term" value="F:ATP binding"/>
    <property type="evidence" value="ECO:0007669"/>
    <property type="project" value="UniProtKB-KW"/>
</dbReference>
<dbReference type="InterPro" id="IPR011009">
    <property type="entry name" value="Kinase-like_dom_sf"/>
</dbReference>
<comment type="caution">
    <text evidence="8">The sequence shown here is derived from an EMBL/GenBank/DDBJ whole genome shotgun (WGS) entry which is preliminary data.</text>
</comment>
<dbReference type="SUPFAM" id="SSF56436">
    <property type="entry name" value="C-type lectin-like"/>
    <property type="match status" value="1"/>
</dbReference>
<dbReference type="CDD" id="cd14014">
    <property type="entry name" value="STKc_PknB_like"/>
    <property type="match status" value="1"/>
</dbReference>
<evidence type="ECO:0000256" key="5">
    <source>
        <dbReference type="SAM" id="Coils"/>
    </source>
</evidence>
<protein>
    <submittedName>
        <fullName evidence="8">Protein containing Sulphatase-modifying factor</fullName>
    </submittedName>
</protein>
<keyword evidence="1" id="KW-0808">Transferase</keyword>
<dbReference type="PROSITE" id="PS00108">
    <property type="entry name" value="PROTEIN_KINASE_ST"/>
    <property type="match status" value="1"/>
</dbReference>
<reference evidence="8 9" key="1">
    <citation type="submission" date="2016-05" db="EMBL/GenBank/DDBJ databases">
        <title>Single-cell genome of chain-forming Candidatus Thiomargarita nelsonii and comparison to other large sulfur-oxidizing bacteria.</title>
        <authorList>
            <person name="Winkel M."/>
            <person name="Salman V."/>
            <person name="Woyke T."/>
            <person name="Schulz-Vogt H."/>
            <person name="Richter M."/>
            <person name="Flood B."/>
            <person name="Bailey J."/>
            <person name="Amann R."/>
            <person name="Mussmann M."/>
        </authorList>
    </citation>
    <scope>NUCLEOTIDE SEQUENCE [LARGE SCALE GENOMIC DNA]</scope>
    <source>
        <strain evidence="8 9">THI036</strain>
    </source>
</reference>
<dbReference type="AlphaFoldDB" id="A0A176RTQ3"/>
<dbReference type="Pfam" id="PF03781">
    <property type="entry name" value="FGE-sulfatase"/>
    <property type="match status" value="1"/>
</dbReference>
<keyword evidence="4" id="KW-0067">ATP-binding</keyword>
<sequence length="667" mass="76105">LMAPFQSWAQMTTEKVEVVLSALDELGPELNQLNKKLEQLSEMMAQMGLSVQLNPRDEFAQYDTTRLKNLEKAIADIKPQIIENPQYRSQIALIEGSLYFSQGDLQAAEQKFIQARDEAHQDEKRALACFNLFQLRLWHQDYPEALTALQESYSIDHTWQYALHDIDKYPIEKILGADGMGCLFLCQDQWRETQVVVKSFWEGHRGRRDDVFKEPILMHRLLETYIPKVLDCGYVNSVKQERPYFVTEYLDNTIDGETWFKKHGKLELITGLNVALQVAKGLAIAHQADVYHLDLKPANLLFTTEDLEVKILDFGLGRVATSLKQQAATQIEKPTSLLAQSIFESLDYVPPEQRAGEPSAKSDLFAFGATMYHLLSGENPRFFHPRKLPDMPELQPLFIACLEADPDKRPEIQFVITQLSNYLDKIDQTRIQKAQAKAEEEAPPKAEEEAQPKAEEEALQKVEEEEAPPKVEEYAPPKAEEGDIRLAIQQTDKIKETLSFDFEIITLNAQGQIVHNEPQQANYQIEDLGNGVIIEMVSIPGGTFLMGSPETEKERKKREDPQHEVTVAPFYMSKYLVTQAQWEAVMGNNPSSFKGNNLPVETVSWKEAVEFCQRLSDMTDKNYNLPTEAQWEYACRANTTTPFFFGETITSDLVNFDGNYPYTSIPK</sequence>
<feature type="coiled-coil region" evidence="5">
    <location>
        <begin position="23"/>
        <end position="50"/>
    </location>
</feature>
<dbReference type="PROSITE" id="PS50011">
    <property type="entry name" value="PROTEIN_KINASE_DOM"/>
    <property type="match status" value="1"/>
</dbReference>
<gene>
    <name evidence="8" type="ORF">THIOM_005262</name>
</gene>
<evidence type="ECO:0000313" key="9">
    <source>
        <dbReference type="Proteomes" id="UP000076962"/>
    </source>
</evidence>
<dbReference type="PANTHER" id="PTHR43289">
    <property type="entry name" value="MITOGEN-ACTIVATED PROTEIN KINASE KINASE KINASE 20-RELATED"/>
    <property type="match status" value="1"/>
</dbReference>
<keyword evidence="3" id="KW-0418">Kinase</keyword>
<dbReference type="Proteomes" id="UP000076962">
    <property type="component" value="Unassembled WGS sequence"/>
</dbReference>
<dbReference type="PANTHER" id="PTHR43289:SF34">
    <property type="entry name" value="SERINE_THREONINE-PROTEIN KINASE YBDM-RELATED"/>
    <property type="match status" value="1"/>
</dbReference>
<evidence type="ECO:0000256" key="1">
    <source>
        <dbReference type="ARBA" id="ARBA00022679"/>
    </source>
</evidence>
<keyword evidence="5" id="KW-0175">Coiled coil</keyword>
<dbReference type="InterPro" id="IPR042095">
    <property type="entry name" value="SUMF_sf"/>
</dbReference>